<accession>A0A6C0AYR1</accession>
<reference evidence="1" key="1">
    <citation type="journal article" date="2020" name="Nature">
        <title>Giant virus diversity and host interactions through global metagenomics.</title>
        <authorList>
            <person name="Schulz F."/>
            <person name="Roux S."/>
            <person name="Paez-Espino D."/>
            <person name="Jungbluth S."/>
            <person name="Walsh D.A."/>
            <person name="Denef V.J."/>
            <person name="McMahon K.D."/>
            <person name="Konstantinidis K.T."/>
            <person name="Eloe-Fadrosh E.A."/>
            <person name="Kyrpides N.C."/>
            <person name="Woyke T."/>
        </authorList>
    </citation>
    <scope>NUCLEOTIDE SEQUENCE</scope>
    <source>
        <strain evidence="1">GVMAG-M-3300009182-67</strain>
    </source>
</reference>
<name>A0A6C0AYR1_9ZZZZ</name>
<evidence type="ECO:0000313" key="1">
    <source>
        <dbReference type="EMBL" id="QHS84936.1"/>
    </source>
</evidence>
<proteinExistence type="predicted"/>
<dbReference type="EMBL" id="MN739039">
    <property type="protein sequence ID" value="QHS84936.1"/>
    <property type="molecule type" value="Genomic_DNA"/>
</dbReference>
<organism evidence="1">
    <name type="scientific">viral metagenome</name>
    <dbReference type="NCBI Taxonomy" id="1070528"/>
    <lineage>
        <taxon>unclassified sequences</taxon>
        <taxon>metagenomes</taxon>
        <taxon>organismal metagenomes</taxon>
    </lineage>
</organism>
<protein>
    <submittedName>
        <fullName evidence="1">Uncharacterized protein</fullName>
    </submittedName>
</protein>
<dbReference type="AlphaFoldDB" id="A0A6C0AYR1"/>
<sequence>MDKISCIIILRALFVFSLIEKGWSIRKCKENSTFEIFKSVKKEVI</sequence>